<feature type="chain" id="PRO_5015349482" description="Secreted protein" evidence="1">
    <location>
        <begin position="29"/>
        <end position="104"/>
    </location>
</feature>
<accession>A0A2R6X6Y8</accession>
<gene>
    <name evidence="2" type="ORF">MARPO_0032s0057</name>
</gene>
<keyword evidence="3" id="KW-1185">Reference proteome</keyword>
<proteinExistence type="predicted"/>
<dbReference type="EMBL" id="KZ772704">
    <property type="protein sequence ID" value="PTQ41862.1"/>
    <property type="molecule type" value="Genomic_DNA"/>
</dbReference>
<feature type="signal peptide" evidence="1">
    <location>
        <begin position="1"/>
        <end position="28"/>
    </location>
</feature>
<evidence type="ECO:0000313" key="3">
    <source>
        <dbReference type="Proteomes" id="UP000244005"/>
    </source>
</evidence>
<reference evidence="3" key="1">
    <citation type="journal article" date="2017" name="Cell">
        <title>Insights into land plant evolution garnered from the Marchantia polymorpha genome.</title>
        <authorList>
            <person name="Bowman J.L."/>
            <person name="Kohchi T."/>
            <person name="Yamato K.T."/>
            <person name="Jenkins J."/>
            <person name="Shu S."/>
            <person name="Ishizaki K."/>
            <person name="Yamaoka S."/>
            <person name="Nishihama R."/>
            <person name="Nakamura Y."/>
            <person name="Berger F."/>
            <person name="Adam C."/>
            <person name="Aki S.S."/>
            <person name="Althoff F."/>
            <person name="Araki T."/>
            <person name="Arteaga-Vazquez M.A."/>
            <person name="Balasubrmanian S."/>
            <person name="Barry K."/>
            <person name="Bauer D."/>
            <person name="Boehm C.R."/>
            <person name="Briginshaw L."/>
            <person name="Caballero-Perez J."/>
            <person name="Catarino B."/>
            <person name="Chen F."/>
            <person name="Chiyoda S."/>
            <person name="Chovatia M."/>
            <person name="Davies K.M."/>
            <person name="Delmans M."/>
            <person name="Demura T."/>
            <person name="Dierschke T."/>
            <person name="Dolan L."/>
            <person name="Dorantes-Acosta A.E."/>
            <person name="Eklund D.M."/>
            <person name="Florent S.N."/>
            <person name="Flores-Sandoval E."/>
            <person name="Fujiyama A."/>
            <person name="Fukuzawa H."/>
            <person name="Galik B."/>
            <person name="Grimanelli D."/>
            <person name="Grimwood J."/>
            <person name="Grossniklaus U."/>
            <person name="Hamada T."/>
            <person name="Haseloff J."/>
            <person name="Hetherington A.J."/>
            <person name="Higo A."/>
            <person name="Hirakawa Y."/>
            <person name="Hundley H.N."/>
            <person name="Ikeda Y."/>
            <person name="Inoue K."/>
            <person name="Inoue S.I."/>
            <person name="Ishida S."/>
            <person name="Jia Q."/>
            <person name="Kakita M."/>
            <person name="Kanazawa T."/>
            <person name="Kawai Y."/>
            <person name="Kawashima T."/>
            <person name="Kennedy M."/>
            <person name="Kinose K."/>
            <person name="Kinoshita T."/>
            <person name="Kohara Y."/>
            <person name="Koide E."/>
            <person name="Komatsu K."/>
            <person name="Kopischke S."/>
            <person name="Kubo M."/>
            <person name="Kyozuka J."/>
            <person name="Lagercrantz U."/>
            <person name="Lin S.S."/>
            <person name="Lindquist E."/>
            <person name="Lipzen A.M."/>
            <person name="Lu C.W."/>
            <person name="De Luna E."/>
            <person name="Martienssen R.A."/>
            <person name="Minamino N."/>
            <person name="Mizutani M."/>
            <person name="Mizutani M."/>
            <person name="Mochizuki N."/>
            <person name="Monte I."/>
            <person name="Mosher R."/>
            <person name="Nagasaki H."/>
            <person name="Nakagami H."/>
            <person name="Naramoto S."/>
            <person name="Nishitani K."/>
            <person name="Ohtani M."/>
            <person name="Okamoto T."/>
            <person name="Okumura M."/>
            <person name="Phillips J."/>
            <person name="Pollak B."/>
            <person name="Reinders A."/>
            <person name="Rovekamp M."/>
            <person name="Sano R."/>
            <person name="Sawa S."/>
            <person name="Schmid M.W."/>
            <person name="Shirakawa M."/>
            <person name="Solano R."/>
            <person name="Spunde A."/>
            <person name="Suetsugu N."/>
            <person name="Sugano S."/>
            <person name="Sugiyama A."/>
            <person name="Sun R."/>
            <person name="Suzuki Y."/>
            <person name="Takenaka M."/>
            <person name="Takezawa D."/>
            <person name="Tomogane H."/>
            <person name="Tsuzuki M."/>
            <person name="Ueda T."/>
            <person name="Umeda M."/>
            <person name="Ward J.M."/>
            <person name="Watanabe Y."/>
            <person name="Yazaki K."/>
            <person name="Yokoyama R."/>
            <person name="Yoshitake Y."/>
            <person name="Yotsui I."/>
            <person name="Zachgo S."/>
            <person name="Schmutz J."/>
        </authorList>
    </citation>
    <scope>NUCLEOTIDE SEQUENCE [LARGE SCALE GENOMIC DNA]</scope>
    <source>
        <strain evidence="3">Tak-1</strain>
    </source>
</reference>
<sequence>MQATTASESASNFCLAAAFISMLSSSSAMCLCRELISSCNLVASVASFSCISASTLSISLTSPQKMAFFSLRRRSSIRQAVSPSCLLAPWRRLVSGSSHATLHP</sequence>
<dbReference type="Proteomes" id="UP000244005">
    <property type="component" value="Unassembled WGS sequence"/>
</dbReference>
<keyword evidence="1" id="KW-0732">Signal</keyword>
<organism evidence="2 3">
    <name type="scientific">Marchantia polymorpha</name>
    <name type="common">Common liverwort</name>
    <name type="synonym">Marchantia aquatica</name>
    <dbReference type="NCBI Taxonomy" id="3197"/>
    <lineage>
        <taxon>Eukaryota</taxon>
        <taxon>Viridiplantae</taxon>
        <taxon>Streptophyta</taxon>
        <taxon>Embryophyta</taxon>
        <taxon>Marchantiophyta</taxon>
        <taxon>Marchantiopsida</taxon>
        <taxon>Marchantiidae</taxon>
        <taxon>Marchantiales</taxon>
        <taxon>Marchantiaceae</taxon>
        <taxon>Marchantia</taxon>
    </lineage>
</organism>
<dbReference type="AlphaFoldDB" id="A0A2R6X6Y8"/>
<dbReference type="Gramene" id="Mp5g13660.1">
    <property type="protein sequence ID" value="Mp5g13660.1.cds1"/>
    <property type="gene ID" value="Mp5g13660"/>
</dbReference>
<evidence type="ECO:0008006" key="4">
    <source>
        <dbReference type="Google" id="ProtNLM"/>
    </source>
</evidence>
<evidence type="ECO:0000256" key="1">
    <source>
        <dbReference type="SAM" id="SignalP"/>
    </source>
</evidence>
<evidence type="ECO:0000313" key="2">
    <source>
        <dbReference type="EMBL" id="PTQ41862.1"/>
    </source>
</evidence>
<protein>
    <recommendedName>
        <fullName evidence="4">Secreted protein</fullName>
    </recommendedName>
</protein>
<name>A0A2R6X6Y8_MARPO</name>